<protein>
    <submittedName>
        <fullName evidence="1">Uncharacterized protein</fullName>
    </submittedName>
</protein>
<reference evidence="2" key="1">
    <citation type="journal article" date="2013" name="Nature">
        <title>Draft genome of the wheat A-genome progenitor Triticum urartu.</title>
        <authorList>
            <person name="Ling H.Q."/>
            <person name="Zhao S."/>
            <person name="Liu D."/>
            <person name="Wang J."/>
            <person name="Sun H."/>
            <person name="Zhang C."/>
            <person name="Fan H."/>
            <person name="Li D."/>
            <person name="Dong L."/>
            <person name="Tao Y."/>
            <person name="Gao C."/>
            <person name="Wu H."/>
            <person name="Li Y."/>
            <person name="Cui Y."/>
            <person name="Guo X."/>
            <person name="Zheng S."/>
            <person name="Wang B."/>
            <person name="Yu K."/>
            <person name="Liang Q."/>
            <person name="Yang W."/>
            <person name="Lou X."/>
            <person name="Chen J."/>
            <person name="Feng M."/>
            <person name="Jian J."/>
            <person name="Zhang X."/>
            <person name="Luo G."/>
            <person name="Jiang Y."/>
            <person name="Liu J."/>
            <person name="Wang Z."/>
            <person name="Sha Y."/>
            <person name="Zhang B."/>
            <person name="Wu H."/>
            <person name="Tang D."/>
            <person name="Shen Q."/>
            <person name="Xue P."/>
            <person name="Zou S."/>
            <person name="Wang X."/>
            <person name="Liu X."/>
            <person name="Wang F."/>
            <person name="Yang Y."/>
            <person name="An X."/>
            <person name="Dong Z."/>
            <person name="Zhang K."/>
            <person name="Zhang X."/>
            <person name="Luo M.C."/>
            <person name="Dvorak J."/>
            <person name="Tong Y."/>
            <person name="Wang J."/>
            <person name="Yang H."/>
            <person name="Li Z."/>
            <person name="Wang D."/>
            <person name="Zhang A."/>
            <person name="Wang J."/>
        </authorList>
    </citation>
    <scope>NUCLEOTIDE SEQUENCE</scope>
    <source>
        <strain evidence="2">cv. G1812</strain>
    </source>
</reference>
<reference evidence="1" key="3">
    <citation type="submission" date="2022-06" db="UniProtKB">
        <authorList>
            <consortium name="EnsemblPlants"/>
        </authorList>
    </citation>
    <scope>IDENTIFICATION</scope>
</reference>
<dbReference type="Proteomes" id="UP000015106">
    <property type="component" value="Chromosome 4"/>
</dbReference>
<evidence type="ECO:0000313" key="2">
    <source>
        <dbReference type="Proteomes" id="UP000015106"/>
    </source>
</evidence>
<dbReference type="EnsemblPlants" id="TuG1812G0400003473.01.T04">
    <property type="protein sequence ID" value="TuG1812G0400003473.01.T04.cds357228"/>
    <property type="gene ID" value="TuG1812G0400003473.01"/>
</dbReference>
<organism evidence="1 2">
    <name type="scientific">Triticum urartu</name>
    <name type="common">Red wild einkorn</name>
    <name type="synonym">Crithodium urartu</name>
    <dbReference type="NCBI Taxonomy" id="4572"/>
    <lineage>
        <taxon>Eukaryota</taxon>
        <taxon>Viridiplantae</taxon>
        <taxon>Streptophyta</taxon>
        <taxon>Embryophyta</taxon>
        <taxon>Tracheophyta</taxon>
        <taxon>Spermatophyta</taxon>
        <taxon>Magnoliopsida</taxon>
        <taxon>Liliopsida</taxon>
        <taxon>Poales</taxon>
        <taxon>Poaceae</taxon>
        <taxon>BOP clade</taxon>
        <taxon>Pooideae</taxon>
        <taxon>Triticodae</taxon>
        <taxon>Triticeae</taxon>
        <taxon>Triticinae</taxon>
        <taxon>Triticum</taxon>
    </lineage>
</organism>
<evidence type="ECO:0000313" key="1">
    <source>
        <dbReference type="EnsemblPlants" id="TuG1812G0400003473.01.T04.cds357228"/>
    </source>
</evidence>
<name>A0A8R7UBY9_TRIUA</name>
<sequence>MFIMLLYPKTKFPPPLRLAHDFFWCRYCELILPPPHSFWKTWDPLPAVSRSGARAEQFRRRAGDFALGALVGIGFQPWRNRRLSFTMKRYSVSTATASALRLFGGGQQRVKSTAEELGIFLPVEDLHPAPQVLY</sequence>
<dbReference type="AlphaFoldDB" id="A0A8R7UBY9"/>
<proteinExistence type="predicted"/>
<accession>A0A8R7UBY9</accession>
<keyword evidence="2" id="KW-1185">Reference proteome</keyword>
<reference evidence="1" key="2">
    <citation type="submission" date="2018-03" db="EMBL/GenBank/DDBJ databases">
        <title>The Triticum urartu genome reveals the dynamic nature of wheat genome evolution.</title>
        <authorList>
            <person name="Ling H."/>
            <person name="Ma B."/>
            <person name="Shi X."/>
            <person name="Liu H."/>
            <person name="Dong L."/>
            <person name="Sun H."/>
            <person name="Cao Y."/>
            <person name="Gao Q."/>
            <person name="Zheng S."/>
            <person name="Li Y."/>
            <person name="Yu Y."/>
            <person name="Du H."/>
            <person name="Qi M."/>
            <person name="Li Y."/>
            <person name="Yu H."/>
            <person name="Cui Y."/>
            <person name="Wang N."/>
            <person name="Chen C."/>
            <person name="Wu H."/>
            <person name="Zhao Y."/>
            <person name="Zhang J."/>
            <person name="Li Y."/>
            <person name="Zhou W."/>
            <person name="Zhang B."/>
            <person name="Hu W."/>
            <person name="Eijk M."/>
            <person name="Tang J."/>
            <person name="Witsenboer H."/>
            <person name="Zhao S."/>
            <person name="Li Z."/>
            <person name="Zhang A."/>
            <person name="Wang D."/>
            <person name="Liang C."/>
        </authorList>
    </citation>
    <scope>NUCLEOTIDE SEQUENCE [LARGE SCALE GENOMIC DNA]</scope>
    <source>
        <strain evidence="1">cv. G1812</strain>
    </source>
</reference>
<dbReference type="Gramene" id="TuG1812G0400003473.01.T04">
    <property type="protein sequence ID" value="TuG1812G0400003473.01.T04.cds357228"/>
    <property type="gene ID" value="TuG1812G0400003473.01"/>
</dbReference>